<comment type="caution">
    <text evidence="7">The sequence shown here is derived from an EMBL/GenBank/DDBJ whole genome shotgun (WGS) entry which is preliminary data.</text>
</comment>
<evidence type="ECO:0000256" key="3">
    <source>
        <dbReference type="ARBA" id="ARBA00023004"/>
    </source>
</evidence>
<keyword evidence="5" id="KW-0732">Signal</keyword>
<keyword evidence="2 4" id="KW-0479">Metal-binding</keyword>
<dbReference type="PROSITE" id="PS51007">
    <property type="entry name" value="CYTC"/>
    <property type="match status" value="1"/>
</dbReference>
<evidence type="ECO:0000313" key="7">
    <source>
        <dbReference type="EMBL" id="MBD8065879.1"/>
    </source>
</evidence>
<reference evidence="7" key="1">
    <citation type="submission" date="2020-09" db="EMBL/GenBank/DDBJ databases">
        <title>Genome seq and assembly of Devosia sp.</title>
        <authorList>
            <person name="Chhetri G."/>
        </authorList>
    </citation>
    <scope>NUCLEOTIDE SEQUENCE</scope>
    <source>
        <strain evidence="7">PTR5</strain>
    </source>
</reference>
<evidence type="ECO:0000256" key="1">
    <source>
        <dbReference type="ARBA" id="ARBA00022617"/>
    </source>
</evidence>
<dbReference type="Pfam" id="PF13442">
    <property type="entry name" value="Cytochrome_CBB3"/>
    <property type="match status" value="1"/>
</dbReference>
<feature type="signal peptide" evidence="5">
    <location>
        <begin position="1"/>
        <end position="25"/>
    </location>
</feature>
<evidence type="ECO:0000256" key="5">
    <source>
        <dbReference type="SAM" id="SignalP"/>
    </source>
</evidence>
<dbReference type="InterPro" id="IPR036909">
    <property type="entry name" value="Cyt_c-like_dom_sf"/>
</dbReference>
<dbReference type="EMBL" id="JACYFU010000002">
    <property type="protein sequence ID" value="MBD8065879.1"/>
    <property type="molecule type" value="Genomic_DNA"/>
</dbReference>
<keyword evidence="8" id="KW-1185">Reference proteome</keyword>
<sequence length="164" mass="17030">MNNKSVGWMLGSAAAMVLTSAGLLAAHALETGALETKAGAPAEARLLVAQAEGAKATFSLEQAERGKKEFSQECVECHGKDLRGGLLGGPPLRGQSFEAKYGKGSPAGVLFEVMSSTMPPNAPGSYSDAVYADLMAHILKTNGYKSGAELPSDVDALYNLVIEK</sequence>
<evidence type="ECO:0000256" key="4">
    <source>
        <dbReference type="PROSITE-ProRule" id="PRU00433"/>
    </source>
</evidence>
<keyword evidence="1 4" id="KW-0349">Heme</keyword>
<evidence type="ECO:0000256" key="2">
    <source>
        <dbReference type="ARBA" id="ARBA00022723"/>
    </source>
</evidence>
<keyword evidence="3 4" id="KW-0408">Iron</keyword>
<accession>A0A927FVF6</accession>
<evidence type="ECO:0000313" key="8">
    <source>
        <dbReference type="Proteomes" id="UP000654108"/>
    </source>
</evidence>
<feature type="chain" id="PRO_5037702832" evidence="5">
    <location>
        <begin position="26"/>
        <end position="164"/>
    </location>
</feature>
<evidence type="ECO:0000259" key="6">
    <source>
        <dbReference type="PROSITE" id="PS51007"/>
    </source>
</evidence>
<dbReference type="AlphaFoldDB" id="A0A927FVF6"/>
<proteinExistence type="predicted"/>
<dbReference type="InterPro" id="IPR009056">
    <property type="entry name" value="Cyt_c-like_dom"/>
</dbReference>
<dbReference type="GO" id="GO:0020037">
    <property type="term" value="F:heme binding"/>
    <property type="evidence" value="ECO:0007669"/>
    <property type="project" value="InterPro"/>
</dbReference>
<dbReference type="Gene3D" id="1.10.760.10">
    <property type="entry name" value="Cytochrome c-like domain"/>
    <property type="match status" value="1"/>
</dbReference>
<feature type="domain" description="Cytochrome c" evidence="6">
    <location>
        <begin position="61"/>
        <end position="142"/>
    </location>
</feature>
<dbReference type="GO" id="GO:0046872">
    <property type="term" value="F:metal ion binding"/>
    <property type="evidence" value="ECO:0007669"/>
    <property type="project" value="UniProtKB-KW"/>
</dbReference>
<dbReference type="SUPFAM" id="SSF46626">
    <property type="entry name" value="Cytochrome c"/>
    <property type="match status" value="1"/>
</dbReference>
<protein>
    <submittedName>
        <fullName evidence="7">C-type cytochrome</fullName>
    </submittedName>
</protein>
<gene>
    <name evidence="7" type="ORF">IC608_10365</name>
</gene>
<organism evidence="7 8">
    <name type="scientific">Devosia oryzisoli</name>
    <dbReference type="NCBI Taxonomy" id="2774138"/>
    <lineage>
        <taxon>Bacteria</taxon>
        <taxon>Pseudomonadati</taxon>
        <taxon>Pseudomonadota</taxon>
        <taxon>Alphaproteobacteria</taxon>
        <taxon>Hyphomicrobiales</taxon>
        <taxon>Devosiaceae</taxon>
        <taxon>Devosia</taxon>
    </lineage>
</organism>
<name>A0A927FVF6_9HYPH</name>
<dbReference type="RefSeq" id="WP_191775084.1">
    <property type="nucleotide sequence ID" value="NZ_JACYFU010000002.1"/>
</dbReference>
<dbReference type="GO" id="GO:0009055">
    <property type="term" value="F:electron transfer activity"/>
    <property type="evidence" value="ECO:0007669"/>
    <property type="project" value="InterPro"/>
</dbReference>
<dbReference type="Proteomes" id="UP000654108">
    <property type="component" value="Unassembled WGS sequence"/>
</dbReference>